<dbReference type="Pfam" id="PF02311">
    <property type="entry name" value="AraC_binding"/>
    <property type="match status" value="1"/>
</dbReference>
<evidence type="ECO:0000313" key="6">
    <source>
        <dbReference type="Proteomes" id="UP001325479"/>
    </source>
</evidence>
<dbReference type="InterPro" id="IPR003313">
    <property type="entry name" value="AraC-bd"/>
</dbReference>
<keyword evidence="3" id="KW-0804">Transcription</keyword>
<evidence type="ECO:0000256" key="1">
    <source>
        <dbReference type="ARBA" id="ARBA00023015"/>
    </source>
</evidence>
<dbReference type="SMART" id="SM00342">
    <property type="entry name" value="HTH_ARAC"/>
    <property type="match status" value="1"/>
</dbReference>
<evidence type="ECO:0000256" key="3">
    <source>
        <dbReference type="ARBA" id="ARBA00023163"/>
    </source>
</evidence>
<feature type="domain" description="HTH araC/xylS-type" evidence="4">
    <location>
        <begin position="166"/>
        <end position="263"/>
    </location>
</feature>
<accession>A0ABZ0WJQ7</accession>
<dbReference type="PANTHER" id="PTHR46796">
    <property type="entry name" value="HTH-TYPE TRANSCRIPTIONAL ACTIVATOR RHAS-RELATED"/>
    <property type="match status" value="1"/>
</dbReference>
<dbReference type="InterPro" id="IPR018060">
    <property type="entry name" value="HTH_AraC"/>
</dbReference>
<reference evidence="5 6" key="1">
    <citation type="submission" date="2023-12" db="EMBL/GenBank/DDBJ databases">
        <title>Genome sequencing and assembly of bacterial species from a model synthetic community.</title>
        <authorList>
            <person name="Hogle S.L."/>
        </authorList>
    </citation>
    <scope>NUCLEOTIDE SEQUENCE [LARGE SCALE GENOMIC DNA]</scope>
    <source>
        <strain evidence="5 6">HAMBI 2494</strain>
    </source>
</reference>
<sequence>MRYWTEPALPGLSLLRANLLGHRYTPHVHEALVLAVTEEGGSAFFSRGSTQRAGTGQVLAFNPMEVHAGHTVDHEIWRYRGFYLEQPALAALRAQIGLTTEPGFVANGLADPQLARALLSAHALFEAGEGQAGHEMLIAALGTLVSRHAGMPLKGAGPLHARTVIEPALQLVADRYDSPVTLEQMAAACEVTPFRLIQSFRATTGLTPHAWLVQTRLRAASRLLRAGMTPADAAITSGFCDQSALNKHFVRCYGITPAVYAQAYMHTYTMPSTSCMT</sequence>
<dbReference type="PANTHER" id="PTHR46796:SF2">
    <property type="entry name" value="TRANSCRIPTIONAL REGULATORY PROTEIN"/>
    <property type="match status" value="1"/>
</dbReference>
<dbReference type="SUPFAM" id="SSF51215">
    <property type="entry name" value="Regulatory protein AraC"/>
    <property type="match status" value="1"/>
</dbReference>
<keyword evidence="2" id="KW-0238">DNA-binding</keyword>
<dbReference type="RefSeq" id="WP_198665333.1">
    <property type="nucleotide sequence ID" value="NZ_CP139965.1"/>
</dbReference>
<name>A0ABZ0WJQ7_9BURK</name>
<gene>
    <name evidence="5" type="ORF">U0042_26695</name>
</gene>
<proteinExistence type="predicted"/>
<dbReference type="InterPro" id="IPR050204">
    <property type="entry name" value="AraC_XylS_family_regulators"/>
</dbReference>
<evidence type="ECO:0000256" key="2">
    <source>
        <dbReference type="ARBA" id="ARBA00023125"/>
    </source>
</evidence>
<dbReference type="SUPFAM" id="SSF46689">
    <property type="entry name" value="Homeodomain-like"/>
    <property type="match status" value="2"/>
</dbReference>
<dbReference type="InterPro" id="IPR009057">
    <property type="entry name" value="Homeodomain-like_sf"/>
</dbReference>
<keyword evidence="6" id="KW-1185">Reference proteome</keyword>
<organism evidence="5 6">
    <name type="scientific">Paraburkholderia kururiensis</name>
    <dbReference type="NCBI Taxonomy" id="984307"/>
    <lineage>
        <taxon>Bacteria</taxon>
        <taxon>Pseudomonadati</taxon>
        <taxon>Pseudomonadota</taxon>
        <taxon>Betaproteobacteria</taxon>
        <taxon>Burkholderiales</taxon>
        <taxon>Burkholderiaceae</taxon>
        <taxon>Paraburkholderia</taxon>
    </lineage>
</organism>
<dbReference type="PROSITE" id="PS01124">
    <property type="entry name" value="HTH_ARAC_FAMILY_2"/>
    <property type="match status" value="1"/>
</dbReference>
<dbReference type="InterPro" id="IPR037923">
    <property type="entry name" value="HTH-like"/>
</dbReference>
<dbReference type="EMBL" id="CP139965">
    <property type="protein sequence ID" value="WQD77595.1"/>
    <property type="molecule type" value="Genomic_DNA"/>
</dbReference>
<evidence type="ECO:0000313" key="5">
    <source>
        <dbReference type="EMBL" id="WQD77595.1"/>
    </source>
</evidence>
<keyword evidence="1" id="KW-0805">Transcription regulation</keyword>
<dbReference type="Pfam" id="PF12833">
    <property type="entry name" value="HTH_18"/>
    <property type="match status" value="1"/>
</dbReference>
<dbReference type="Gene3D" id="1.10.10.60">
    <property type="entry name" value="Homeodomain-like"/>
    <property type="match status" value="2"/>
</dbReference>
<evidence type="ECO:0000259" key="4">
    <source>
        <dbReference type="PROSITE" id="PS01124"/>
    </source>
</evidence>
<protein>
    <submittedName>
        <fullName evidence="5">AraC family transcriptional regulator</fullName>
    </submittedName>
</protein>
<dbReference type="Proteomes" id="UP001325479">
    <property type="component" value="Chromosome"/>
</dbReference>